<evidence type="ECO:0000256" key="3">
    <source>
        <dbReference type="SAM" id="MobiDB-lite"/>
    </source>
</evidence>
<dbReference type="Gene3D" id="2.40.50.770">
    <property type="entry name" value="RecQ-mediated genome instability protein Rmi1, C-terminal domain"/>
    <property type="match status" value="1"/>
</dbReference>
<evidence type="ECO:0000256" key="2">
    <source>
        <dbReference type="ARBA" id="ARBA00018987"/>
    </source>
</evidence>
<accession>A0A9P1G257</accession>
<proteinExistence type="inferred from homology"/>
<evidence type="ECO:0000313" key="7">
    <source>
        <dbReference type="Proteomes" id="UP001152797"/>
    </source>
</evidence>
<feature type="compositionally biased region" description="Gly residues" evidence="3">
    <location>
        <begin position="353"/>
        <end position="376"/>
    </location>
</feature>
<feature type="compositionally biased region" description="Basic and acidic residues" evidence="3">
    <location>
        <begin position="294"/>
        <end position="305"/>
    </location>
</feature>
<dbReference type="GO" id="GO:0000712">
    <property type="term" value="P:resolution of meiotic recombination intermediates"/>
    <property type="evidence" value="ECO:0007669"/>
    <property type="project" value="TreeGrafter"/>
</dbReference>
<protein>
    <recommendedName>
        <fullName evidence="2">RecQ-mediated genome instability protein 1</fullName>
    </recommendedName>
</protein>
<reference evidence="6 7" key="2">
    <citation type="submission" date="2024-05" db="EMBL/GenBank/DDBJ databases">
        <authorList>
            <person name="Chen Y."/>
            <person name="Shah S."/>
            <person name="Dougan E. K."/>
            <person name="Thang M."/>
            <person name="Chan C."/>
        </authorList>
    </citation>
    <scope>NUCLEOTIDE SEQUENCE [LARGE SCALE GENOMIC DNA]</scope>
</reference>
<dbReference type="GO" id="GO:0000724">
    <property type="term" value="P:double-strand break repair via homologous recombination"/>
    <property type="evidence" value="ECO:0007669"/>
    <property type="project" value="TreeGrafter"/>
</dbReference>
<organism evidence="5">
    <name type="scientific">Cladocopium goreaui</name>
    <dbReference type="NCBI Taxonomy" id="2562237"/>
    <lineage>
        <taxon>Eukaryota</taxon>
        <taxon>Sar</taxon>
        <taxon>Alveolata</taxon>
        <taxon>Dinophyceae</taxon>
        <taxon>Suessiales</taxon>
        <taxon>Symbiodiniaceae</taxon>
        <taxon>Cladocopium</taxon>
    </lineage>
</organism>
<dbReference type="EMBL" id="CAMXCT010002035">
    <property type="protein sequence ID" value="CAI3995135.1"/>
    <property type="molecule type" value="Genomic_DNA"/>
</dbReference>
<evidence type="ECO:0000256" key="1">
    <source>
        <dbReference type="ARBA" id="ARBA00006395"/>
    </source>
</evidence>
<feature type="compositionally biased region" description="Basic and acidic residues" evidence="3">
    <location>
        <begin position="270"/>
        <end position="283"/>
    </location>
</feature>
<feature type="compositionally biased region" description="Polar residues" evidence="3">
    <location>
        <begin position="255"/>
        <end position="269"/>
    </location>
</feature>
<dbReference type="Pfam" id="PF08585">
    <property type="entry name" value="RMI1_N_C"/>
    <property type="match status" value="1"/>
</dbReference>
<name>A0A9P1G257_9DINO</name>
<dbReference type="GO" id="GO:0016604">
    <property type="term" value="C:nuclear body"/>
    <property type="evidence" value="ECO:0007669"/>
    <property type="project" value="TreeGrafter"/>
</dbReference>
<feature type="compositionally biased region" description="Acidic residues" evidence="3">
    <location>
        <begin position="336"/>
        <end position="348"/>
    </location>
</feature>
<dbReference type="EMBL" id="CAMXCT020002035">
    <property type="protein sequence ID" value="CAL1148510.1"/>
    <property type="molecule type" value="Genomic_DNA"/>
</dbReference>
<feature type="compositionally biased region" description="Basic residues" evidence="3">
    <location>
        <begin position="377"/>
        <end position="397"/>
    </location>
</feature>
<dbReference type="InterPro" id="IPR013894">
    <property type="entry name" value="RMI1_OB"/>
</dbReference>
<keyword evidence="7" id="KW-1185">Reference proteome</keyword>
<evidence type="ECO:0000313" key="6">
    <source>
        <dbReference type="EMBL" id="CAL4782447.1"/>
    </source>
</evidence>
<comment type="similarity">
    <text evidence="1">Belongs to the RMI1 family.</text>
</comment>
<comment type="caution">
    <text evidence="5">The sequence shown here is derived from an EMBL/GenBank/DDBJ whole genome shotgun (WGS) entry which is preliminary data.</text>
</comment>
<feature type="region of interest" description="Disordered" evidence="3">
    <location>
        <begin position="191"/>
        <end position="397"/>
    </location>
</feature>
<dbReference type="GO" id="GO:0031422">
    <property type="term" value="C:RecQ family helicase-topoisomerase III complex"/>
    <property type="evidence" value="ECO:0007669"/>
    <property type="project" value="TreeGrafter"/>
</dbReference>
<dbReference type="OrthoDB" id="341511at2759"/>
<dbReference type="EMBL" id="CAMXCT030002035">
    <property type="protein sequence ID" value="CAL4782447.1"/>
    <property type="molecule type" value="Genomic_DNA"/>
</dbReference>
<reference evidence="5" key="1">
    <citation type="submission" date="2022-10" db="EMBL/GenBank/DDBJ databases">
        <authorList>
            <person name="Chen Y."/>
            <person name="Dougan E. K."/>
            <person name="Chan C."/>
            <person name="Rhodes N."/>
            <person name="Thang M."/>
        </authorList>
    </citation>
    <scope>NUCLEOTIDE SEQUENCE</scope>
</reference>
<dbReference type="InterPro" id="IPR042470">
    <property type="entry name" value="RMI1_N_C_sf"/>
</dbReference>
<dbReference type="Proteomes" id="UP001152797">
    <property type="component" value="Unassembled WGS sequence"/>
</dbReference>
<dbReference type="AlphaFoldDB" id="A0A9P1G257"/>
<gene>
    <name evidence="5" type="ORF">C1SCF055_LOCUS21731</name>
</gene>
<dbReference type="PANTHER" id="PTHR14790:SF15">
    <property type="entry name" value="RECQ-MEDIATED GENOME INSTABILITY PROTEIN 1"/>
    <property type="match status" value="1"/>
</dbReference>
<feature type="domain" description="RecQ mediated genome instability protein 1 OB-fold" evidence="4">
    <location>
        <begin position="96"/>
        <end position="170"/>
    </location>
</feature>
<dbReference type="PANTHER" id="PTHR14790">
    <property type="entry name" value="RECQ-MEDIATED GENOME INSTABILITY PROTEIN 1 RMI1"/>
    <property type="match status" value="1"/>
</dbReference>
<sequence>MAEFNFLSSAWGIELTDASKREITEQANSLGRKDVEEYIKDSDLRKLKHNSLLPKELARMSSGTVPTGQYMVQLQKVADITQPTKFQDDFDGGKWRLLALDLAVGDQKFKAIEFDSVKALAVNLPPGTKLLLYSSNKEPLRVQNGHVLLVPNAVQVLGGYVEHLVASWKADKEVKETRLLWRTDGIKKHAEGGAPPWVDFDPKKAPRGSSHRKQFDEERAQWRQGKAAVATSVEKVKDDDGPRFQKEDFGAEAQVKTQVSSTAFAQDQSQKGKGEGKGKKGKGDSQPAASWGRGRNDRDDEEKRAPTQATSSLAAFIKPTKNGELPEAAKLLADGAGDDWGEEWDDNSWGEGWSEGWGQSWGGGYGGQSRKGGSKGGKGKGQRKGGKGGKKGGGKWR</sequence>
<feature type="compositionally biased region" description="Basic and acidic residues" evidence="3">
    <location>
        <begin position="234"/>
        <end position="249"/>
    </location>
</feature>
<evidence type="ECO:0000313" key="5">
    <source>
        <dbReference type="EMBL" id="CAI3995135.1"/>
    </source>
</evidence>
<evidence type="ECO:0000259" key="4">
    <source>
        <dbReference type="Pfam" id="PF08585"/>
    </source>
</evidence>